<dbReference type="Pfam" id="PF03480">
    <property type="entry name" value="DctP"/>
    <property type="match status" value="1"/>
</dbReference>
<dbReference type="SUPFAM" id="SSF53850">
    <property type="entry name" value="Periplasmic binding protein-like II"/>
    <property type="match status" value="1"/>
</dbReference>
<evidence type="ECO:0000256" key="4">
    <source>
        <dbReference type="SAM" id="SignalP"/>
    </source>
</evidence>
<dbReference type="KEGG" id="vsh:BSZ05_11295"/>
<dbReference type="PANTHER" id="PTHR33376">
    <property type="match status" value="1"/>
</dbReference>
<evidence type="ECO:0000313" key="6">
    <source>
        <dbReference type="Proteomes" id="UP000197092"/>
    </source>
</evidence>
<dbReference type="AlphaFoldDB" id="A0AAN1FGM7"/>
<feature type="chain" id="PRO_5042829153" description="TRAP transporter substrate-binding protein" evidence="4">
    <location>
        <begin position="22"/>
        <end position="327"/>
    </location>
</feature>
<dbReference type="Proteomes" id="UP000197092">
    <property type="component" value="Chromosome 1"/>
</dbReference>
<gene>
    <name evidence="5" type="ORF">BSZ05_11295</name>
</gene>
<dbReference type="PIRSF" id="PIRSF006470">
    <property type="entry name" value="DctB"/>
    <property type="match status" value="1"/>
</dbReference>
<dbReference type="PANTHER" id="PTHR33376:SF7">
    <property type="entry name" value="C4-DICARBOXYLATE-BINDING PROTEIN DCTB"/>
    <property type="match status" value="1"/>
</dbReference>
<feature type="signal peptide" evidence="4">
    <location>
        <begin position="1"/>
        <end position="21"/>
    </location>
</feature>
<dbReference type="GO" id="GO:0030288">
    <property type="term" value="C:outer membrane-bounded periplasmic space"/>
    <property type="evidence" value="ECO:0007669"/>
    <property type="project" value="InterPro"/>
</dbReference>
<evidence type="ECO:0000256" key="3">
    <source>
        <dbReference type="ARBA" id="ARBA00022729"/>
    </source>
</evidence>
<keyword evidence="2" id="KW-0813">Transport</keyword>
<sequence>MSNFKKSLLLASICLAFTTSANSKVYKFATNIPSDGAPGILLQEFSDAVKDKTDGRVNFRIFWNGTLGSQSDYLQKVQSGVISAGITNTATLENIAPEMGVLNLPYIFRSLDEYSETMYDDNVKALIDKALSEKGMNPLGFLSNGFRGIMTSKEIKTIDDLKGMKIRTMGSENYIRMLESFGAVPSPMAFSEVYPALQQGVIDGAEGGVAALWEIKYGEVTKYGTHTNHTRLSDYVIISDKFKSKVSPEDLEIVYNEFDQVSKKSLSFVDNTQAESEKIGIEKLGVTINEVDIEPFVEAVQPMYQDALKDPKKQELLNVIFTLQGRS</sequence>
<name>A0AAN1FGM7_9VIBR</name>
<keyword evidence="3 4" id="KW-0732">Signal</keyword>
<evidence type="ECO:0000313" key="5">
    <source>
        <dbReference type="EMBL" id="ASI90304.1"/>
    </source>
</evidence>
<accession>A0AAN1FGM7</accession>
<evidence type="ECO:0000256" key="1">
    <source>
        <dbReference type="ARBA" id="ARBA00009023"/>
    </source>
</evidence>
<dbReference type="NCBIfam" id="NF037995">
    <property type="entry name" value="TRAP_S1"/>
    <property type="match status" value="1"/>
</dbReference>
<dbReference type="EMBL" id="CP018308">
    <property type="protein sequence ID" value="ASI90304.1"/>
    <property type="molecule type" value="Genomic_DNA"/>
</dbReference>
<dbReference type="RefSeq" id="WP_088876894.1">
    <property type="nucleotide sequence ID" value="NZ_CP018308.1"/>
</dbReference>
<dbReference type="GO" id="GO:0055085">
    <property type="term" value="P:transmembrane transport"/>
    <property type="evidence" value="ECO:0007669"/>
    <property type="project" value="InterPro"/>
</dbReference>
<evidence type="ECO:0008006" key="7">
    <source>
        <dbReference type="Google" id="ProtNLM"/>
    </source>
</evidence>
<evidence type="ECO:0000256" key="2">
    <source>
        <dbReference type="ARBA" id="ARBA00022448"/>
    </source>
</evidence>
<dbReference type="InterPro" id="IPR018389">
    <property type="entry name" value="DctP_fam"/>
</dbReference>
<dbReference type="Gene3D" id="3.40.190.170">
    <property type="entry name" value="Bacterial extracellular solute-binding protein, family 7"/>
    <property type="match status" value="1"/>
</dbReference>
<dbReference type="InterPro" id="IPR038404">
    <property type="entry name" value="TRAP_DctP_sf"/>
</dbReference>
<proteinExistence type="inferred from homology"/>
<dbReference type="NCBIfam" id="TIGR00787">
    <property type="entry name" value="dctP"/>
    <property type="match status" value="1"/>
</dbReference>
<organism evidence="5 6">
    <name type="scientific">Vibrio mediterranei</name>
    <dbReference type="NCBI Taxonomy" id="689"/>
    <lineage>
        <taxon>Bacteria</taxon>
        <taxon>Pseudomonadati</taxon>
        <taxon>Pseudomonadota</taxon>
        <taxon>Gammaproteobacteria</taxon>
        <taxon>Vibrionales</taxon>
        <taxon>Vibrionaceae</taxon>
        <taxon>Vibrio</taxon>
    </lineage>
</organism>
<reference evidence="6" key="1">
    <citation type="submission" date="2016-12" db="EMBL/GenBank/DDBJ databases">
        <title>Comparative genomic analysis reveals the diversity, evolution, and environmental adaptation strategies of the genus Vibrio.</title>
        <authorList>
            <person name="Lin H."/>
            <person name="Wang X."/>
            <person name="Zhang X.-H."/>
        </authorList>
    </citation>
    <scope>NUCLEOTIDE SEQUENCE [LARGE SCALE GENOMIC DNA]</scope>
    <source>
        <strain evidence="6">QT6D1</strain>
    </source>
</reference>
<dbReference type="InterPro" id="IPR004682">
    <property type="entry name" value="TRAP_DctP"/>
</dbReference>
<protein>
    <recommendedName>
        <fullName evidence="7">TRAP transporter substrate-binding protein</fullName>
    </recommendedName>
</protein>
<comment type="similarity">
    <text evidence="1">Belongs to the bacterial solute-binding protein 7 family.</text>
</comment>